<dbReference type="InterPro" id="IPR007110">
    <property type="entry name" value="Ig-like_dom"/>
</dbReference>
<comment type="subcellular location">
    <subcellularLocation>
        <location evidence="1">Cell membrane</location>
    </subcellularLocation>
    <subcellularLocation>
        <location evidence="2">Secreted</location>
    </subcellularLocation>
</comment>
<keyword evidence="7" id="KW-1064">Adaptive immunity</keyword>
<evidence type="ECO:0000256" key="8">
    <source>
        <dbReference type="ARBA" id="ARBA00023136"/>
    </source>
</evidence>
<evidence type="ECO:0000256" key="9">
    <source>
        <dbReference type="ARBA" id="ARBA00023157"/>
    </source>
</evidence>
<gene>
    <name evidence="14" type="ORF">GDO54_013595</name>
</gene>
<evidence type="ECO:0000313" key="14">
    <source>
        <dbReference type="EMBL" id="DBA22578.1"/>
    </source>
</evidence>
<accession>A0AAV3AAN4</accession>
<dbReference type="SUPFAM" id="SSF48726">
    <property type="entry name" value="Immunoglobulin"/>
    <property type="match status" value="1"/>
</dbReference>
<dbReference type="InterPro" id="IPR013783">
    <property type="entry name" value="Ig-like_fold"/>
</dbReference>
<dbReference type="PANTHER" id="PTHR23266">
    <property type="entry name" value="IMMUNOGLOBULIN HEAVY CHAIN"/>
    <property type="match status" value="1"/>
</dbReference>
<feature type="signal peptide" evidence="12">
    <location>
        <begin position="1"/>
        <end position="18"/>
    </location>
</feature>
<dbReference type="Gene3D" id="2.60.40.10">
    <property type="entry name" value="Immunoglobulins"/>
    <property type="match status" value="1"/>
</dbReference>
<dbReference type="EMBL" id="DYDO01000006">
    <property type="protein sequence ID" value="DBA22578.1"/>
    <property type="molecule type" value="Genomic_DNA"/>
</dbReference>
<dbReference type="InterPro" id="IPR013106">
    <property type="entry name" value="Ig_V-set"/>
</dbReference>
<evidence type="ECO:0000256" key="5">
    <source>
        <dbReference type="ARBA" id="ARBA00022729"/>
    </source>
</evidence>
<evidence type="ECO:0000256" key="11">
    <source>
        <dbReference type="ARBA" id="ARBA00043265"/>
    </source>
</evidence>
<evidence type="ECO:0000256" key="12">
    <source>
        <dbReference type="SAM" id="SignalP"/>
    </source>
</evidence>
<keyword evidence="15" id="KW-1185">Reference proteome</keyword>
<dbReference type="PROSITE" id="PS50835">
    <property type="entry name" value="IG_LIKE"/>
    <property type="match status" value="1"/>
</dbReference>
<dbReference type="GO" id="GO:0019814">
    <property type="term" value="C:immunoglobulin complex"/>
    <property type="evidence" value="ECO:0007669"/>
    <property type="project" value="UniProtKB-KW"/>
</dbReference>
<dbReference type="InterPro" id="IPR050199">
    <property type="entry name" value="IgHV"/>
</dbReference>
<name>A0AAV3AAN4_PYXAD</name>
<evidence type="ECO:0000256" key="7">
    <source>
        <dbReference type="ARBA" id="ARBA00023130"/>
    </source>
</evidence>
<keyword evidence="10" id="KW-0393">Immunoglobulin domain</keyword>
<dbReference type="InterPro" id="IPR036179">
    <property type="entry name" value="Ig-like_dom_sf"/>
</dbReference>
<dbReference type="Proteomes" id="UP001181693">
    <property type="component" value="Unassembled WGS sequence"/>
</dbReference>
<feature type="domain" description="Ig-like" evidence="13">
    <location>
        <begin position="17"/>
        <end position="111"/>
    </location>
</feature>
<dbReference type="GO" id="GO:0005886">
    <property type="term" value="C:plasma membrane"/>
    <property type="evidence" value="ECO:0007669"/>
    <property type="project" value="UniProtKB-SubCell"/>
</dbReference>
<organism evidence="14 15">
    <name type="scientific">Pyxicephalus adspersus</name>
    <name type="common">African bullfrog</name>
    <dbReference type="NCBI Taxonomy" id="30357"/>
    <lineage>
        <taxon>Eukaryota</taxon>
        <taxon>Metazoa</taxon>
        <taxon>Chordata</taxon>
        <taxon>Craniata</taxon>
        <taxon>Vertebrata</taxon>
        <taxon>Euteleostomi</taxon>
        <taxon>Amphibia</taxon>
        <taxon>Batrachia</taxon>
        <taxon>Anura</taxon>
        <taxon>Neobatrachia</taxon>
        <taxon>Ranoidea</taxon>
        <taxon>Pyxicephalidae</taxon>
        <taxon>Pyxicephalinae</taxon>
        <taxon>Pyxicephalus</taxon>
    </lineage>
</organism>
<dbReference type="AlphaFoldDB" id="A0AAV3AAN4"/>
<evidence type="ECO:0000256" key="6">
    <source>
        <dbReference type="ARBA" id="ARBA00022859"/>
    </source>
</evidence>
<keyword evidence="4" id="KW-0964">Secreted</keyword>
<evidence type="ECO:0000259" key="13">
    <source>
        <dbReference type="PROSITE" id="PS50835"/>
    </source>
</evidence>
<evidence type="ECO:0000256" key="2">
    <source>
        <dbReference type="ARBA" id="ARBA00004613"/>
    </source>
</evidence>
<sequence>MFLLYCVLCLSSLLGVMSVSLIQSTSEVKKPGESVKMSCKGSEFDIESYLIHWVQQVPGGGLTWIGWIDPEVESTHYSSSYEGRFTITSDTSANTAYLQIDNVKVEDTATYYYARDTVIKKWYLPYKYIKSEPALYHKGAGDPQDCS</sequence>
<feature type="chain" id="PRO_5043887016" description="Ig-like domain-containing protein" evidence="12">
    <location>
        <begin position="19"/>
        <end position="147"/>
    </location>
</feature>
<reference evidence="14" key="1">
    <citation type="thesis" date="2020" institute="ProQuest LLC" country="789 East Eisenhower Parkway, Ann Arbor, MI, USA">
        <title>Comparative Genomics and Chromosome Evolution.</title>
        <authorList>
            <person name="Mudd A.B."/>
        </authorList>
    </citation>
    <scope>NUCLEOTIDE SEQUENCE</scope>
    <source>
        <strain evidence="14">1538</strain>
        <tissue evidence="14">Blood</tissue>
    </source>
</reference>
<keyword evidence="5 12" id="KW-0732">Signal</keyword>
<keyword evidence="6" id="KW-0391">Immunity</keyword>
<keyword evidence="9" id="KW-1015">Disulfide bond</keyword>
<dbReference type="SMART" id="SM00406">
    <property type="entry name" value="IGv"/>
    <property type="match status" value="1"/>
</dbReference>
<evidence type="ECO:0000256" key="1">
    <source>
        <dbReference type="ARBA" id="ARBA00004236"/>
    </source>
</evidence>
<dbReference type="GO" id="GO:0005576">
    <property type="term" value="C:extracellular region"/>
    <property type="evidence" value="ECO:0007669"/>
    <property type="project" value="UniProtKB-SubCell"/>
</dbReference>
<keyword evidence="3" id="KW-1003">Cell membrane</keyword>
<evidence type="ECO:0000256" key="10">
    <source>
        <dbReference type="ARBA" id="ARBA00023319"/>
    </source>
</evidence>
<keyword evidence="8" id="KW-0472">Membrane</keyword>
<evidence type="ECO:0000256" key="4">
    <source>
        <dbReference type="ARBA" id="ARBA00022525"/>
    </source>
</evidence>
<dbReference type="GO" id="GO:0002250">
    <property type="term" value="P:adaptive immune response"/>
    <property type="evidence" value="ECO:0007669"/>
    <property type="project" value="UniProtKB-KW"/>
</dbReference>
<comment type="caution">
    <text evidence="14">The sequence shown here is derived from an EMBL/GenBank/DDBJ whole genome shotgun (WGS) entry which is preliminary data.</text>
</comment>
<dbReference type="Pfam" id="PF07686">
    <property type="entry name" value="V-set"/>
    <property type="match status" value="1"/>
</dbReference>
<proteinExistence type="predicted"/>
<protein>
    <recommendedName>
        <fullName evidence="13">Ig-like domain-containing protein</fullName>
    </recommendedName>
</protein>
<keyword evidence="11" id="KW-1280">Immunoglobulin</keyword>
<evidence type="ECO:0000313" key="15">
    <source>
        <dbReference type="Proteomes" id="UP001181693"/>
    </source>
</evidence>
<dbReference type="FunFam" id="2.60.40.10:FF:001072">
    <property type="entry name" value="Immunoglobulin heavy variable V1-24"/>
    <property type="match status" value="1"/>
</dbReference>
<evidence type="ECO:0000256" key="3">
    <source>
        <dbReference type="ARBA" id="ARBA00022475"/>
    </source>
</evidence>